<dbReference type="Proteomes" id="UP000008783">
    <property type="component" value="Unassembled WGS sequence"/>
</dbReference>
<reference evidence="4" key="2">
    <citation type="journal article" date="2011" name="Proc. Natl. Acad. Sci. U.S.A.">
        <title>Obligate biotrophy features unraveled by the genomic analysis of rust fungi.</title>
        <authorList>
            <person name="Duplessis S."/>
            <person name="Cuomo C.A."/>
            <person name="Lin Y.-C."/>
            <person name="Aerts A."/>
            <person name="Tisserant E."/>
            <person name="Veneault-Fourrey C."/>
            <person name="Joly D.L."/>
            <person name="Hacquard S."/>
            <person name="Amselem J."/>
            <person name="Cantarel B.L."/>
            <person name="Chiu R."/>
            <person name="Coutinho P.M."/>
            <person name="Feau N."/>
            <person name="Field M."/>
            <person name="Frey P."/>
            <person name="Gelhaye E."/>
            <person name="Goldberg J."/>
            <person name="Grabherr M.G."/>
            <person name="Kodira C.D."/>
            <person name="Kohler A."/>
            <person name="Kuees U."/>
            <person name="Lindquist E.A."/>
            <person name="Lucas S.M."/>
            <person name="Mago R."/>
            <person name="Mauceli E."/>
            <person name="Morin E."/>
            <person name="Murat C."/>
            <person name="Pangilinan J.L."/>
            <person name="Park R."/>
            <person name="Pearson M."/>
            <person name="Quesneville H."/>
            <person name="Rouhier N."/>
            <person name="Sakthikumar S."/>
            <person name="Salamov A.A."/>
            <person name="Schmutz J."/>
            <person name="Selles B."/>
            <person name="Shapiro H."/>
            <person name="Tanguay P."/>
            <person name="Tuskan G.A."/>
            <person name="Henrissat B."/>
            <person name="Van de Peer Y."/>
            <person name="Rouze P."/>
            <person name="Ellis J.G."/>
            <person name="Dodds P.N."/>
            <person name="Schein J.E."/>
            <person name="Zhong S."/>
            <person name="Hamelin R.C."/>
            <person name="Grigoriev I.V."/>
            <person name="Szabo L.J."/>
            <person name="Martin F."/>
        </authorList>
    </citation>
    <scope>NUCLEOTIDE SEQUENCE [LARGE SCALE GENOMIC DNA]</scope>
    <source>
        <strain evidence="4">CRL 75-36-700-3 / race SCCL</strain>
    </source>
</reference>
<dbReference type="AlphaFoldDB" id="E3KVJ1"/>
<evidence type="ECO:0000313" key="3">
    <source>
        <dbReference type="EMBL" id="EFP88331.2"/>
    </source>
</evidence>
<feature type="region of interest" description="Disordered" evidence="1">
    <location>
        <begin position="159"/>
        <end position="192"/>
    </location>
</feature>
<dbReference type="RefSeq" id="XP_003332750.2">
    <property type="nucleotide sequence ID" value="XM_003332702.2"/>
</dbReference>
<dbReference type="GeneID" id="10535803"/>
<feature type="transmembrane region" description="Helical" evidence="2">
    <location>
        <begin position="71"/>
        <end position="90"/>
    </location>
</feature>
<organism evidence="3 4">
    <name type="scientific">Puccinia graminis f. sp. tritici (strain CRL 75-36-700-3 / race SCCL)</name>
    <name type="common">Black stem rust fungus</name>
    <dbReference type="NCBI Taxonomy" id="418459"/>
    <lineage>
        <taxon>Eukaryota</taxon>
        <taxon>Fungi</taxon>
        <taxon>Dikarya</taxon>
        <taxon>Basidiomycota</taxon>
        <taxon>Pucciniomycotina</taxon>
        <taxon>Pucciniomycetes</taxon>
        <taxon>Pucciniales</taxon>
        <taxon>Pucciniaceae</taxon>
        <taxon>Puccinia</taxon>
    </lineage>
</organism>
<name>E3KVJ1_PUCGT</name>
<sequence length="208" mass="22434">MAPNGLAIIDIRPVQEKGLMLFDPPTPVITGVPVQVHIKKFSRTLKAAATPEGIITQPHHRPISLTMIPKTILFVIFMAITSVATGTYVVCANESCDNTNASQMYSHPYPKEAKCGEPLGNEECQEIRLKTYYLCGKCGSTTVKNRVIHRGDSAPCPHKGKALFSRPGDPPPPGPASHSGATSSVQASSSEGGLPYEIIDGRKFYKFV</sequence>
<evidence type="ECO:0000256" key="1">
    <source>
        <dbReference type="SAM" id="MobiDB-lite"/>
    </source>
</evidence>
<dbReference type="EMBL" id="DS178313">
    <property type="protein sequence ID" value="EFP88331.2"/>
    <property type="molecule type" value="Genomic_DNA"/>
</dbReference>
<keyword evidence="2" id="KW-0812">Transmembrane</keyword>
<dbReference type="InParanoid" id="E3KVJ1"/>
<evidence type="ECO:0000313" key="4">
    <source>
        <dbReference type="Proteomes" id="UP000008783"/>
    </source>
</evidence>
<keyword evidence="4" id="KW-1185">Reference proteome</keyword>
<reference key="1">
    <citation type="submission" date="2007-01" db="EMBL/GenBank/DDBJ databases">
        <title>The Genome Sequence of Puccinia graminis f. sp. tritici Strain CRL 75-36-700-3.</title>
        <authorList>
            <consortium name="The Broad Institute Genome Sequencing Platform"/>
            <person name="Birren B."/>
            <person name="Lander E."/>
            <person name="Galagan J."/>
            <person name="Nusbaum C."/>
            <person name="Devon K."/>
            <person name="Cuomo C."/>
            <person name="Jaffe D."/>
            <person name="Butler J."/>
            <person name="Alvarez P."/>
            <person name="Gnerre S."/>
            <person name="Grabherr M."/>
            <person name="Mauceli E."/>
            <person name="Brockman W."/>
            <person name="Young S."/>
            <person name="LaButti K."/>
            <person name="Sykes S."/>
            <person name="DeCaprio D."/>
            <person name="Crawford M."/>
            <person name="Koehrsen M."/>
            <person name="Engels R."/>
            <person name="Montgomery P."/>
            <person name="Pearson M."/>
            <person name="Howarth C."/>
            <person name="Larson L."/>
            <person name="White J."/>
            <person name="Zeng Q."/>
            <person name="Kodira C."/>
            <person name="Yandava C."/>
            <person name="Alvarado L."/>
            <person name="O'Leary S."/>
            <person name="Szabo L."/>
            <person name="Dean R."/>
            <person name="Schein J."/>
        </authorList>
    </citation>
    <scope>NUCLEOTIDE SEQUENCE</scope>
    <source>
        <strain>CRL 75-36-700-3</strain>
    </source>
</reference>
<feature type="compositionally biased region" description="Low complexity" evidence="1">
    <location>
        <begin position="177"/>
        <end position="190"/>
    </location>
</feature>
<gene>
    <name evidence="3" type="ORF">PGTG_14415</name>
</gene>
<dbReference type="VEuPathDB" id="FungiDB:PGTG_14415"/>
<dbReference type="HOGENOM" id="CLU_1321466_0_0_1"/>
<evidence type="ECO:0000256" key="2">
    <source>
        <dbReference type="SAM" id="Phobius"/>
    </source>
</evidence>
<proteinExistence type="predicted"/>
<dbReference type="OrthoDB" id="2513374at2759"/>
<keyword evidence="2" id="KW-0472">Membrane</keyword>
<dbReference type="KEGG" id="pgr:PGTG_14415"/>
<accession>E3KVJ1</accession>
<protein>
    <submittedName>
        <fullName evidence="3">Uncharacterized protein</fullName>
    </submittedName>
</protein>
<keyword evidence="2" id="KW-1133">Transmembrane helix</keyword>